<sequence>MRRTDGRPLLGPPQTAEVTTWSNVSSVQVRYEANIKDSIGTALLSWTCINGSVDYLQYKIADHGIWTTYDDLVDCDATVNAGRTQVRTCGNLRLTHQKLQSEFIVGVRCCNTYGCGREQNVRLNSYILGLLFNAENCEFFVSFYRDIDGQRYYSFPVQAVQE</sequence>
<name>A0AAQ4E9T1_AMBAM</name>
<dbReference type="AlphaFoldDB" id="A0AAQ4E9T1"/>
<reference evidence="1 2" key="1">
    <citation type="journal article" date="2023" name="Arcadia Sci">
        <title>De novo assembly of a long-read Amblyomma americanum tick genome.</title>
        <authorList>
            <person name="Chou S."/>
            <person name="Poskanzer K.E."/>
            <person name="Rollins M."/>
            <person name="Thuy-Boun P.S."/>
        </authorList>
    </citation>
    <scope>NUCLEOTIDE SEQUENCE [LARGE SCALE GENOMIC DNA]</scope>
    <source>
        <strain evidence="1">F_SG_1</strain>
        <tissue evidence="1">Salivary glands</tissue>
    </source>
</reference>
<comment type="caution">
    <text evidence="1">The sequence shown here is derived from an EMBL/GenBank/DDBJ whole genome shotgun (WGS) entry which is preliminary data.</text>
</comment>
<protein>
    <submittedName>
        <fullName evidence="1">Uncharacterized protein</fullName>
    </submittedName>
</protein>
<keyword evidence="2" id="KW-1185">Reference proteome</keyword>
<gene>
    <name evidence="1" type="ORF">V5799_025230</name>
</gene>
<dbReference type="Proteomes" id="UP001321473">
    <property type="component" value="Unassembled WGS sequence"/>
</dbReference>
<organism evidence="1 2">
    <name type="scientific">Amblyomma americanum</name>
    <name type="common">Lone star tick</name>
    <dbReference type="NCBI Taxonomy" id="6943"/>
    <lineage>
        <taxon>Eukaryota</taxon>
        <taxon>Metazoa</taxon>
        <taxon>Ecdysozoa</taxon>
        <taxon>Arthropoda</taxon>
        <taxon>Chelicerata</taxon>
        <taxon>Arachnida</taxon>
        <taxon>Acari</taxon>
        <taxon>Parasitiformes</taxon>
        <taxon>Ixodida</taxon>
        <taxon>Ixodoidea</taxon>
        <taxon>Ixodidae</taxon>
        <taxon>Amblyomminae</taxon>
        <taxon>Amblyomma</taxon>
    </lineage>
</organism>
<accession>A0AAQ4E9T1</accession>
<dbReference type="EMBL" id="JARKHS020019632">
    <property type="protein sequence ID" value="KAK8771527.1"/>
    <property type="molecule type" value="Genomic_DNA"/>
</dbReference>
<evidence type="ECO:0000313" key="1">
    <source>
        <dbReference type="EMBL" id="KAK8771527.1"/>
    </source>
</evidence>
<proteinExistence type="predicted"/>
<evidence type="ECO:0000313" key="2">
    <source>
        <dbReference type="Proteomes" id="UP001321473"/>
    </source>
</evidence>